<sequence length="105" mass="11647">MAFLYRLPESMRSAMGRQRLTRARVDPVPCAADPGAGGWRHVHPEGRCTCFTGGPAPVRLPTPEIAVLADRPGVFDTSWIGQGTRRRTRPVRGRVSGWLRGLVRR</sequence>
<accession>A0A8J3TDB8</accession>
<dbReference type="EMBL" id="BOON01000040">
    <property type="protein sequence ID" value="GII24683.1"/>
    <property type="molecule type" value="Genomic_DNA"/>
</dbReference>
<dbReference type="Proteomes" id="UP000599074">
    <property type="component" value="Unassembled WGS sequence"/>
</dbReference>
<keyword evidence="2" id="KW-1185">Reference proteome</keyword>
<name>A0A8J3TDB8_9ACTN</name>
<comment type="caution">
    <text evidence="1">The sequence shown here is derived from an EMBL/GenBank/DDBJ whole genome shotgun (WGS) entry which is preliminary data.</text>
</comment>
<organism evidence="1 2">
    <name type="scientific">Planosporangium mesophilum</name>
    <dbReference type="NCBI Taxonomy" id="689768"/>
    <lineage>
        <taxon>Bacteria</taxon>
        <taxon>Bacillati</taxon>
        <taxon>Actinomycetota</taxon>
        <taxon>Actinomycetes</taxon>
        <taxon>Micromonosporales</taxon>
        <taxon>Micromonosporaceae</taxon>
        <taxon>Planosporangium</taxon>
    </lineage>
</organism>
<protein>
    <submittedName>
        <fullName evidence="1">Uncharacterized protein</fullName>
    </submittedName>
</protein>
<reference evidence="1" key="1">
    <citation type="submission" date="2021-01" db="EMBL/GenBank/DDBJ databases">
        <title>Whole genome shotgun sequence of Planosporangium mesophilum NBRC 109066.</title>
        <authorList>
            <person name="Komaki H."/>
            <person name="Tamura T."/>
        </authorList>
    </citation>
    <scope>NUCLEOTIDE SEQUENCE</scope>
    <source>
        <strain evidence="1">NBRC 109066</strain>
    </source>
</reference>
<proteinExistence type="predicted"/>
<evidence type="ECO:0000313" key="2">
    <source>
        <dbReference type="Proteomes" id="UP000599074"/>
    </source>
</evidence>
<gene>
    <name evidence="1" type="ORF">Pme01_42800</name>
</gene>
<dbReference type="AlphaFoldDB" id="A0A8J3TDB8"/>
<evidence type="ECO:0000313" key="1">
    <source>
        <dbReference type="EMBL" id="GII24683.1"/>
    </source>
</evidence>